<dbReference type="Gene3D" id="1.25.40.10">
    <property type="entry name" value="Tetratricopeptide repeat domain"/>
    <property type="match status" value="1"/>
</dbReference>
<evidence type="ECO:0000313" key="3">
    <source>
        <dbReference type="EMBL" id="KAK9075591.1"/>
    </source>
</evidence>
<dbReference type="PANTHER" id="PTHR46862:SF2">
    <property type="entry name" value="OS02G0611400 PROTEIN"/>
    <property type="match status" value="1"/>
</dbReference>
<keyword evidence="4" id="KW-1185">Reference proteome</keyword>
<dbReference type="InterPro" id="IPR011990">
    <property type="entry name" value="TPR-like_helical_dom_sf"/>
</dbReference>
<evidence type="ECO:0000256" key="2">
    <source>
        <dbReference type="PROSITE-ProRule" id="PRU00708"/>
    </source>
</evidence>
<dbReference type="InterPro" id="IPR002885">
    <property type="entry name" value="PPR_rpt"/>
</dbReference>
<gene>
    <name evidence="3" type="ORF">SSX86_003917</name>
</gene>
<dbReference type="EMBL" id="JBCNJP010000007">
    <property type="protein sequence ID" value="KAK9075591.1"/>
    <property type="molecule type" value="Genomic_DNA"/>
</dbReference>
<reference evidence="3 4" key="1">
    <citation type="submission" date="2024-04" db="EMBL/GenBank/DDBJ databases">
        <title>The reference genome of an endangered Asteraceae, Deinandra increscens subsp. villosa, native to the Central Coast of California.</title>
        <authorList>
            <person name="Guilliams M."/>
            <person name="Hasenstab-Lehman K."/>
            <person name="Meyer R."/>
            <person name="Mcevoy S."/>
        </authorList>
    </citation>
    <scope>NUCLEOTIDE SEQUENCE [LARGE SCALE GENOMIC DNA]</scope>
    <source>
        <tissue evidence="3">Leaf</tissue>
    </source>
</reference>
<evidence type="ECO:0000313" key="4">
    <source>
        <dbReference type="Proteomes" id="UP001408789"/>
    </source>
</evidence>
<dbReference type="NCBIfam" id="TIGR00756">
    <property type="entry name" value="PPR"/>
    <property type="match status" value="1"/>
</dbReference>
<feature type="repeat" description="PPR" evidence="2">
    <location>
        <begin position="69"/>
        <end position="103"/>
    </location>
</feature>
<sequence length="145" mass="16636">MESTYRKLIHTLKQLFFGKPKSFEGIYALPSALLNGRLRFCSWRNLKGLLMTVIVNLLAVLEKNGIKHGLATYVVLIDWLGQSQLIDEAKALLEKFTEKGVPPSLDVHVSLCDMYARVHEEKKTLQARVLENKKDKLKYEQQCMT</sequence>
<dbReference type="PROSITE" id="PS51375">
    <property type="entry name" value="PPR"/>
    <property type="match status" value="1"/>
</dbReference>
<name>A0AAP0DJ89_9ASTR</name>
<protein>
    <recommendedName>
        <fullName evidence="5">Pentatricopeptide repeat-containing protein</fullName>
    </recommendedName>
</protein>
<evidence type="ECO:0000256" key="1">
    <source>
        <dbReference type="ARBA" id="ARBA00022737"/>
    </source>
</evidence>
<keyword evidence="1" id="KW-0677">Repeat</keyword>
<dbReference type="PANTHER" id="PTHR46862">
    <property type="entry name" value="OS07G0661900 PROTEIN"/>
    <property type="match status" value="1"/>
</dbReference>
<proteinExistence type="predicted"/>
<accession>A0AAP0DJ89</accession>
<organism evidence="3 4">
    <name type="scientific">Deinandra increscens subsp. villosa</name>
    <dbReference type="NCBI Taxonomy" id="3103831"/>
    <lineage>
        <taxon>Eukaryota</taxon>
        <taxon>Viridiplantae</taxon>
        <taxon>Streptophyta</taxon>
        <taxon>Embryophyta</taxon>
        <taxon>Tracheophyta</taxon>
        <taxon>Spermatophyta</taxon>
        <taxon>Magnoliopsida</taxon>
        <taxon>eudicotyledons</taxon>
        <taxon>Gunneridae</taxon>
        <taxon>Pentapetalae</taxon>
        <taxon>asterids</taxon>
        <taxon>campanulids</taxon>
        <taxon>Asterales</taxon>
        <taxon>Asteraceae</taxon>
        <taxon>Asteroideae</taxon>
        <taxon>Heliantheae alliance</taxon>
        <taxon>Madieae</taxon>
        <taxon>Madiinae</taxon>
        <taxon>Deinandra</taxon>
    </lineage>
</organism>
<dbReference type="Proteomes" id="UP001408789">
    <property type="component" value="Unassembled WGS sequence"/>
</dbReference>
<dbReference type="AlphaFoldDB" id="A0AAP0DJ89"/>
<evidence type="ECO:0008006" key="5">
    <source>
        <dbReference type="Google" id="ProtNLM"/>
    </source>
</evidence>
<comment type="caution">
    <text evidence="3">The sequence shown here is derived from an EMBL/GenBank/DDBJ whole genome shotgun (WGS) entry which is preliminary data.</text>
</comment>